<reference evidence="3 4" key="1">
    <citation type="submission" date="2015-04" db="EMBL/GenBank/DDBJ databases">
        <title>Complete genome sequence of Schizopora paradoxa KUC8140, a cosmopolitan wood degrader in East Asia.</title>
        <authorList>
            <consortium name="DOE Joint Genome Institute"/>
            <person name="Min B."/>
            <person name="Park H."/>
            <person name="Jang Y."/>
            <person name="Kim J.-J."/>
            <person name="Kim K.H."/>
            <person name="Pangilinan J."/>
            <person name="Lipzen A."/>
            <person name="Riley R."/>
            <person name="Grigoriev I.V."/>
            <person name="Spatafora J.W."/>
            <person name="Choi I.-G."/>
        </authorList>
    </citation>
    <scope>NUCLEOTIDE SEQUENCE [LARGE SCALE GENOMIC DNA]</scope>
    <source>
        <strain evidence="3 4">KUC8140</strain>
    </source>
</reference>
<keyword evidence="4" id="KW-1185">Reference proteome</keyword>
<gene>
    <name evidence="3" type="ORF">SCHPADRAFT_944068</name>
</gene>
<accession>A0A0H2RBX7</accession>
<feature type="region of interest" description="Disordered" evidence="1">
    <location>
        <begin position="1"/>
        <end position="43"/>
    </location>
</feature>
<dbReference type="Pfam" id="PF00339">
    <property type="entry name" value="Arrestin_N"/>
    <property type="match status" value="1"/>
</dbReference>
<dbReference type="AlphaFoldDB" id="A0A0H2RBX7"/>
<dbReference type="InterPro" id="IPR014752">
    <property type="entry name" value="Arrestin-like_C"/>
</dbReference>
<dbReference type="EMBL" id="KQ086072">
    <property type="protein sequence ID" value="KLO08937.1"/>
    <property type="molecule type" value="Genomic_DNA"/>
</dbReference>
<dbReference type="InParanoid" id="A0A0H2RBX7"/>
<name>A0A0H2RBX7_9AGAM</name>
<evidence type="ECO:0000313" key="4">
    <source>
        <dbReference type="Proteomes" id="UP000053477"/>
    </source>
</evidence>
<evidence type="ECO:0000259" key="2">
    <source>
        <dbReference type="Pfam" id="PF00339"/>
    </source>
</evidence>
<evidence type="ECO:0000256" key="1">
    <source>
        <dbReference type="SAM" id="MobiDB-lite"/>
    </source>
</evidence>
<feature type="domain" description="Arrestin-like N-terminal" evidence="2">
    <location>
        <begin position="74"/>
        <end position="216"/>
    </location>
</feature>
<organism evidence="3 4">
    <name type="scientific">Schizopora paradoxa</name>
    <dbReference type="NCBI Taxonomy" id="27342"/>
    <lineage>
        <taxon>Eukaryota</taxon>
        <taxon>Fungi</taxon>
        <taxon>Dikarya</taxon>
        <taxon>Basidiomycota</taxon>
        <taxon>Agaricomycotina</taxon>
        <taxon>Agaricomycetes</taxon>
        <taxon>Hymenochaetales</taxon>
        <taxon>Schizoporaceae</taxon>
        <taxon>Schizopora</taxon>
    </lineage>
</organism>
<evidence type="ECO:0000313" key="3">
    <source>
        <dbReference type="EMBL" id="KLO08937.1"/>
    </source>
</evidence>
<feature type="compositionally biased region" description="Low complexity" evidence="1">
    <location>
        <begin position="20"/>
        <end position="36"/>
    </location>
</feature>
<dbReference type="InterPro" id="IPR011021">
    <property type="entry name" value="Arrestin-like_N"/>
</dbReference>
<dbReference type="OrthoDB" id="3261578at2759"/>
<proteinExistence type="predicted"/>
<protein>
    <recommendedName>
        <fullName evidence="2">Arrestin-like N-terminal domain-containing protein</fullName>
    </recommendedName>
</protein>
<dbReference type="Proteomes" id="UP000053477">
    <property type="component" value="Unassembled WGS sequence"/>
</dbReference>
<sequence>MGDDGRSADLPPSYSSVRLASPRHPSSSPRTSTAARVPRRPVEHKFSLNDSRSIPWATLTVISNAASSAYLPSFFEGQPISGHFELNLSRPEAVQAIIITVDGTIVATNAPHFTFWDYTQTLWSNDMGDPRGPNASGSNYAGPSSSTSALSQISLTKHQTKLNGSYCWPFSITLPPKCDIAMKSKQPPTPVRLPPSFSEKGAAQFINYEINVRIRRGPLRIDSKVGTHFGYTPRMRPPAPSLLRRLSYQEGSALRGPEGDPDGWQSFPTIPIRGKVFGNRIIEAFCTFYIALPLSYTRGTPIPCLLSVACSDKQALDLVFTPASTSVHLFREVSYGADDTPASAGAGPSSASGSSTSAYLRNPLSNATTSSPKQAPKLALRKARTCVASAVWWTRRDNASCDVDGEGRARLRIEGELHIPKELPPSFVFGPFKMKYSLVMLPFFATAFEPINPADKEPVFLTNIEIATQHAYGSSPRSYAPPGHETQSAAHQQRVTKPMVWGLYNE</sequence>
<dbReference type="Gene3D" id="2.60.40.640">
    <property type="match status" value="1"/>
</dbReference>